<dbReference type="GO" id="GO:0003677">
    <property type="term" value="F:DNA binding"/>
    <property type="evidence" value="ECO:0007669"/>
    <property type="project" value="InterPro"/>
</dbReference>
<evidence type="ECO:0000313" key="3">
    <source>
        <dbReference type="Proteomes" id="UP000565715"/>
    </source>
</evidence>
<dbReference type="AlphaFoldDB" id="A0A846XB81"/>
<dbReference type="Proteomes" id="UP000565715">
    <property type="component" value="Unassembled WGS sequence"/>
</dbReference>
<dbReference type="Pfam" id="PF19054">
    <property type="entry name" value="DUF5753"/>
    <property type="match status" value="1"/>
</dbReference>
<dbReference type="RefSeq" id="WP_068036119.1">
    <property type="nucleotide sequence ID" value="NZ_JAAXOO010000001.1"/>
</dbReference>
<sequence length="297" mass="33846">MTNEQDDSDLPDKAEADRGPTVLRISLGSRLRQLREACGISREDAGEHIRGSHAKISRLELGRTRFRERDLMDLLKLYGVDDPEELSVYLELMKKANDPGWWQPFNDLLPPWFETYIGLEQAATTIRTYEAQFVPGLLQTEAYARSVIKLFNEEDTERRVGVRMRRQEILSRASAPTLWAVVDENALRRPVGGYPVLRGQIEHLIAVSDRPNVKIQVLPYDVGGHPAAGGSFSILRFPEPELPDMVYMEQLTTSHYLEKKHEVEVYMTVMNKLSVIAPTPGESRDHLRRVLGELPDK</sequence>
<reference evidence="2 3" key="1">
    <citation type="submission" date="2020-04" db="EMBL/GenBank/DDBJ databases">
        <title>MicrobeNet Type strains.</title>
        <authorList>
            <person name="Nicholson A.C."/>
        </authorList>
    </citation>
    <scope>NUCLEOTIDE SEQUENCE [LARGE SCALE GENOMIC DNA]</scope>
    <source>
        <strain evidence="2 3">DSM 45078</strain>
    </source>
</reference>
<organism evidence="2 3">
    <name type="scientific">Nocardia speluncae</name>
    <dbReference type="NCBI Taxonomy" id="419477"/>
    <lineage>
        <taxon>Bacteria</taxon>
        <taxon>Bacillati</taxon>
        <taxon>Actinomycetota</taxon>
        <taxon>Actinomycetes</taxon>
        <taxon>Mycobacteriales</taxon>
        <taxon>Nocardiaceae</taxon>
        <taxon>Nocardia</taxon>
    </lineage>
</organism>
<dbReference type="Pfam" id="PF13560">
    <property type="entry name" value="HTH_31"/>
    <property type="match status" value="1"/>
</dbReference>
<dbReference type="InterPro" id="IPR043917">
    <property type="entry name" value="DUF5753"/>
</dbReference>
<accession>A0A846XB81</accession>
<feature type="domain" description="HTH cro/C1-type" evidence="1">
    <location>
        <begin position="31"/>
        <end position="86"/>
    </location>
</feature>
<dbReference type="Gene3D" id="1.10.260.40">
    <property type="entry name" value="lambda repressor-like DNA-binding domains"/>
    <property type="match status" value="1"/>
</dbReference>
<dbReference type="InterPro" id="IPR001387">
    <property type="entry name" value="Cro/C1-type_HTH"/>
</dbReference>
<dbReference type="PROSITE" id="PS50943">
    <property type="entry name" value="HTH_CROC1"/>
    <property type="match status" value="1"/>
</dbReference>
<dbReference type="CDD" id="cd00093">
    <property type="entry name" value="HTH_XRE"/>
    <property type="match status" value="1"/>
</dbReference>
<evidence type="ECO:0000259" key="1">
    <source>
        <dbReference type="PROSITE" id="PS50943"/>
    </source>
</evidence>
<dbReference type="EMBL" id="JAAXOO010000001">
    <property type="protein sequence ID" value="NKY32060.1"/>
    <property type="molecule type" value="Genomic_DNA"/>
</dbReference>
<dbReference type="SUPFAM" id="SSF47413">
    <property type="entry name" value="lambda repressor-like DNA-binding domains"/>
    <property type="match status" value="1"/>
</dbReference>
<name>A0A846XB81_9NOCA</name>
<evidence type="ECO:0000313" key="2">
    <source>
        <dbReference type="EMBL" id="NKY32060.1"/>
    </source>
</evidence>
<comment type="caution">
    <text evidence="2">The sequence shown here is derived from an EMBL/GenBank/DDBJ whole genome shotgun (WGS) entry which is preliminary data.</text>
</comment>
<dbReference type="InterPro" id="IPR010982">
    <property type="entry name" value="Lambda_DNA-bd_dom_sf"/>
</dbReference>
<gene>
    <name evidence="2" type="ORF">HGA13_03090</name>
</gene>
<protein>
    <submittedName>
        <fullName evidence="2">Helix-turn-helix domain-containing protein</fullName>
    </submittedName>
</protein>
<dbReference type="SMART" id="SM00530">
    <property type="entry name" value="HTH_XRE"/>
    <property type="match status" value="1"/>
</dbReference>
<proteinExistence type="predicted"/>
<keyword evidence="3" id="KW-1185">Reference proteome</keyword>